<name>A0A2K2CJI5_BRADI</name>
<reference evidence="3" key="3">
    <citation type="submission" date="2018-08" db="UniProtKB">
        <authorList>
            <consortium name="EnsemblPlants"/>
        </authorList>
    </citation>
    <scope>IDENTIFICATION</scope>
    <source>
        <strain evidence="3">cv. Bd21</strain>
    </source>
</reference>
<dbReference type="ExpressionAtlas" id="A0A2K2CJI5">
    <property type="expression patterns" value="differential"/>
</dbReference>
<evidence type="ECO:0000256" key="1">
    <source>
        <dbReference type="SAM" id="MobiDB-lite"/>
    </source>
</evidence>
<feature type="region of interest" description="Disordered" evidence="1">
    <location>
        <begin position="31"/>
        <end position="62"/>
    </location>
</feature>
<dbReference type="Proteomes" id="UP000008810">
    <property type="component" value="Chromosome 5"/>
</dbReference>
<protein>
    <submittedName>
        <fullName evidence="2 3">Uncharacterized protein</fullName>
    </submittedName>
</protein>
<organism evidence="2">
    <name type="scientific">Brachypodium distachyon</name>
    <name type="common">Purple false brome</name>
    <name type="synonym">Trachynia distachya</name>
    <dbReference type="NCBI Taxonomy" id="15368"/>
    <lineage>
        <taxon>Eukaryota</taxon>
        <taxon>Viridiplantae</taxon>
        <taxon>Streptophyta</taxon>
        <taxon>Embryophyta</taxon>
        <taxon>Tracheophyta</taxon>
        <taxon>Spermatophyta</taxon>
        <taxon>Magnoliopsida</taxon>
        <taxon>Liliopsida</taxon>
        <taxon>Poales</taxon>
        <taxon>Poaceae</taxon>
        <taxon>BOP clade</taxon>
        <taxon>Pooideae</taxon>
        <taxon>Stipodae</taxon>
        <taxon>Brachypodieae</taxon>
        <taxon>Brachypodium</taxon>
    </lineage>
</organism>
<dbReference type="EMBL" id="CM000884">
    <property type="protein sequence ID" value="PNT62192.1"/>
    <property type="molecule type" value="Genomic_DNA"/>
</dbReference>
<sequence length="207" mass="23400">MAALLGRRLRGSALQPTPVGLHFLPRLSHAHAHAQHSRVGGGAKPAIESRRNQKTPSRKARRRSMAALVGRRLGGSVLQPTQATTRLLFFPGLIHSQIHIMDDSPASQIQQKKDELYDLLDKQKRLTCQNGRLMHNLSVQINPRPDDLRWHGFRIRKRLDYVVDAVMHSTIFILLFGAWLSWNEESSAEDGKEEALGVKNTQEQGRR</sequence>
<gene>
    <name evidence="3" type="primary">LOC106865586</name>
    <name evidence="2" type="ORF">BRADI_5g26941v3</name>
</gene>
<reference evidence="2 3" key="1">
    <citation type="journal article" date="2010" name="Nature">
        <title>Genome sequencing and analysis of the model grass Brachypodium distachyon.</title>
        <authorList>
            <consortium name="International Brachypodium Initiative"/>
        </authorList>
    </citation>
    <scope>NUCLEOTIDE SEQUENCE [LARGE SCALE GENOMIC DNA]</scope>
    <source>
        <strain evidence="2 3">Bd21</strain>
    </source>
</reference>
<proteinExistence type="predicted"/>
<feature type="region of interest" description="Disordered" evidence="1">
    <location>
        <begin position="186"/>
        <end position="207"/>
    </location>
</feature>
<accession>A0A2K2CJI5</accession>
<feature type="compositionally biased region" description="Basic residues" evidence="1">
    <location>
        <begin position="52"/>
        <end position="62"/>
    </location>
</feature>
<evidence type="ECO:0000313" key="3">
    <source>
        <dbReference type="EnsemblPlants" id="PNT62192"/>
    </source>
</evidence>
<evidence type="ECO:0000313" key="2">
    <source>
        <dbReference type="EMBL" id="PNT62192.1"/>
    </source>
</evidence>
<dbReference type="EnsemblPlants" id="PNT62192">
    <property type="protein sequence ID" value="PNT62192"/>
    <property type="gene ID" value="BRADI_5g26941v3"/>
</dbReference>
<reference evidence="2" key="2">
    <citation type="submission" date="2017-06" db="EMBL/GenBank/DDBJ databases">
        <title>WGS assembly of Brachypodium distachyon.</title>
        <authorList>
            <consortium name="The International Brachypodium Initiative"/>
            <person name="Lucas S."/>
            <person name="Harmon-Smith M."/>
            <person name="Lail K."/>
            <person name="Tice H."/>
            <person name="Grimwood J."/>
            <person name="Bruce D."/>
            <person name="Barry K."/>
            <person name="Shu S."/>
            <person name="Lindquist E."/>
            <person name="Wang M."/>
            <person name="Pitluck S."/>
            <person name="Vogel J.P."/>
            <person name="Garvin D.F."/>
            <person name="Mockler T.C."/>
            <person name="Schmutz J."/>
            <person name="Rokhsar D."/>
            <person name="Bevan M.W."/>
        </authorList>
    </citation>
    <scope>NUCLEOTIDE SEQUENCE</scope>
    <source>
        <strain evidence="2">Bd21</strain>
    </source>
</reference>
<dbReference type="AlphaFoldDB" id="A0A2K2CJI5"/>
<dbReference type="Gramene" id="PNT62192">
    <property type="protein sequence ID" value="PNT62192"/>
    <property type="gene ID" value="BRADI_5g26941v3"/>
</dbReference>
<keyword evidence="4" id="KW-1185">Reference proteome</keyword>
<evidence type="ECO:0000313" key="4">
    <source>
        <dbReference type="Proteomes" id="UP000008810"/>
    </source>
</evidence>